<keyword evidence="5" id="KW-0547">Nucleotide-binding</keyword>
<accession>V6LPY7</accession>
<dbReference type="VEuPathDB" id="GiardiaDB:SS50377_22062"/>
<dbReference type="EMBL" id="KI546089">
    <property type="protein sequence ID" value="EST45776.1"/>
    <property type="molecule type" value="Genomic_DNA"/>
</dbReference>
<keyword evidence="14" id="KW-1185">Reference proteome</keyword>
<dbReference type="InterPro" id="IPR027417">
    <property type="entry name" value="P-loop_NTPase"/>
</dbReference>
<gene>
    <name evidence="12" type="ORF">SS50377_14347</name>
    <name evidence="13" type="ORF">SS50377_22062</name>
</gene>
<evidence type="ECO:0000256" key="3">
    <source>
        <dbReference type="ARBA" id="ARBA00020256"/>
    </source>
</evidence>
<feature type="chain" id="PRO_5004749150" description="Signal recognition particle receptor subunit beta" evidence="11">
    <location>
        <begin position="26"/>
        <end position="177"/>
    </location>
</feature>
<evidence type="ECO:0000256" key="6">
    <source>
        <dbReference type="ARBA" id="ARBA00022824"/>
    </source>
</evidence>
<protein>
    <recommendedName>
        <fullName evidence="3">Signal recognition particle receptor subunit beta</fullName>
    </recommendedName>
</protein>
<reference evidence="13" key="2">
    <citation type="submission" date="2020-12" db="EMBL/GenBank/DDBJ databases">
        <title>New Spironucleus salmonicida genome in near-complete chromosomes.</title>
        <authorList>
            <person name="Xu F."/>
            <person name="Kurt Z."/>
            <person name="Jimenez-Gonzalez A."/>
            <person name="Astvaldsson A."/>
            <person name="Andersson J.O."/>
            <person name="Svard S.G."/>
        </authorList>
    </citation>
    <scope>NUCLEOTIDE SEQUENCE</scope>
    <source>
        <strain evidence="13">ATCC 50377</strain>
    </source>
</reference>
<evidence type="ECO:0000313" key="13">
    <source>
        <dbReference type="EMBL" id="KAH0576498.1"/>
    </source>
</evidence>
<evidence type="ECO:0000256" key="10">
    <source>
        <dbReference type="ARBA" id="ARBA00023170"/>
    </source>
</evidence>
<dbReference type="EMBL" id="AUWU02000002">
    <property type="protein sequence ID" value="KAH0576498.1"/>
    <property type="molecule type" value="Genomic_DNA"/>
</dbReference>
<evidence type="ECO:0000256" key="11">
    <source>
        <dbReference type="SAM" id="SignalP"/>
    </source>
</evidence>
<dbReference type="GO" id="GO:0005525">
    <property type="term" value="F:GTP binding"/>
    <property type="evidence" value="ECO:0007669"/>
    <property type="project" value="UniProtKB-KW"/>
</dbReference>
<evidence type="ECO:0000256" key="8">
    <source>
        <dbReference type="ARBA" id="ARBA00023134"/>
    </source>
</evidence>
<keyword evidence="6" id="KW-0256">Endoplasmic reticulum</keyword>
<keyword evidence="4" id="KW-0812">Transmembrane</keyword>
<evidence type="ECO:0000256" key="5">
    <source>
        <dbReference type="ARBA" id="ARBA00022741"/>
    </source>
</evidence>
<keyword evidence="9" id="KW-0472">Membrane</keyword>
<comment type="subcellular location">
    <subcellularLocation>
        <location evidence="1">Endoplasmic reticulum membrane</location>
        <topology evidence="1">Single-pass membrane protein</topology>
    </subcellularLocation>
</comment>
<organism evidence="12">
    <name type="scientific">Spironucleus salmonicida</name>
    <dbReference type="NCBI Taxonomy" id="348837"/>
    <lineage>
        <taxon>Eukaryota</taxon>
        <taxon>Metamonada</taxon>
        <taxon>Diplomonadida</taxon>
        <taxon>Hexamitidae</taxon>
        <taxon>Hexamitinae</taxon>
        <taxon>Spironucleus</taxon>
    </lineage>
</organism>
<reference evidence="12 13" key="1">
    <citation type="journal article" date="2014" name="PLoS Genet.">
        <title>The Genome of Spironucleus salmonicida Highlights a Fish Pathogen Adapted to Fluctuating Environments.</title>
        <authorList>
            <person name="Xu F."/>
            <person name="Jerlstrom-Hultqvist J."/>
            <person name="Einarsson E."/>
            <person name="Astvaldsson A."/>
            <person name="Svard S.G."/>
            <person name="Andersson J.O."/>
        </authorList>
    </citation>
    <scope>NUCLEOTIDE SEQUENCE</scope>
    <source>
        <strain evidence="13">ATCC 50377</strain>
    </source>
</reference>
<evidence type="ECO:0000256" key="7">
    <source>
        <dbReference type="ARBA" id="ARBA00022989"/>
    </source>
</evidence>
<dbReference type="InterPro" id="IPR019009">
    <property type="entry name" value="SRP_receptor_beta_su"/>
</dbReference>
<evidence type="ECO:0000256" key="4">
    <source>
        <dbReference type="ARBA" id="ARBA00022692"/>
    </source>
</evidence>
<dbReference type="SUPFAM" id="SSF52540">
    <property type="entry name" value="P-loop containing nucleoside triphosphate hydrolases"/>
    <property type="match status" value="1"/>
</dbReference>
<evidence type="ECO:0000256" key="2">
    <source>
        <dbReference type="ARBA" id="ARBA00005619"/>
    </source>
</evidence>
<name>V6LPY7_9EUKA</name>
<proteinExistence type="inferred from homology"/>
<keyword evidence="11" id="KW-0732">Signal</keyword>
<dbReference type="GO" id="GO:0005789">
    <property type="term" value="C:endoplasmic reticulum membrane"/>
    <property type="evidence" value="ECO:0007669"/>
    <property type="project" value="UniProtKB-SubCell"/>
</dbReference>
<dbReference type="Proteomes" id="UP000018208">
    <property type="component" value="Unassembled WGS sequence"/>
</dbReference>
<evidence type="ECO:0000313" key="14">
    <source>
        <dbReference type="Proteomes" id="UP000018208"/>
    </source>
</evidence>
<feature type="signal peptide" evidence="11">
    <location>
        <begin position="1"/>
        <end position="25"/>
    </location>
</feature>
<keyword evidence="8" id="KW-0342">GTP-binding</keyword>
<dbReference type="Gene3D" id="3.40.50.300">
    <property type="entry name" value="P-loop containing nucleotide triphosphate hydrolases"/>
    <property type="match status" value="1"/>
</dbReference>
<keyword evidence="10 12" id="KW-0675">Receptor</keyword>
<evidence type="ECO:0000256" key="9">
    <source>
        <dbReference type="ARBA" id="ARBA00023136"/>
    </source>
</evidence>
<sequence length="177" mass="19964">MQCMYILPLMLLLPLLLLLRKKVNNTKTIVITGLGQTCKTRLFHFLISGQLPHTVKSAAPSSYTGKLNFSDKEFTLIDFPSDSRDKLPEQIDIAIIPINLQSLEQAKHIATVANNSTLVYVCCQKTDTFYKLICEEAAKLQGIEYIEELSELVFLSCQISIDTWNINELLQALSNLK</sequence>
<keyword evidence="7" id="KW-1133">Transmembrane helix</keyword>
<evidence type="ECO:0000256" key="1">
    <source>
        <dbReference type="ARBA" id="ARBA00004389"/>
    </source>
</evidence>
<comment type="similarity">
    <text evidence="2">Belongs to the SRP receptor beta subunit family.</text>
</comment>
<evidence type="ECO:0000313" key="12">
    <source>
        <dbReference type="EMBL" id="EST45776.1"/>
    </source>
</evidence>
<dbReference type="AlphaFoldDB" id="V6LPY7"/>
<dbReference type="Pfam" id="PF09439">
    <property type="entry name" value="SRPRB"/>
    <property type="match status" value="1"/>
</dbReference>